<gene>
    <name evidence="1" type="ORF">GGR25_001521</name>
</gene>
<organism evidence="1 2">
    <name type="scientific">Kaistia hirudinis</name>
    <dbReference type="NCBI Taxonomy" id="1293440"/>
    <lineage>
        <taxon>Bacteria</taxon>
        <taxon>Pseudomonadati</taxon>
        <taxon>Pseudomonadota</taxon>
        <taxon>Alphaproteobacteria</taxon>
        <taxon>Hyphomicrobiales</taxon>
        <taxon>Kaistiaceae</taxon>
        <taxon>Kaistia</taxon>
    </lineage>
</organism>
<protein>
    <recommendedName>
        <fullName evidence="3">DUF4406 domain-containing protein</fullName>
    </recommendedName>
</protein>
<dbReference type="Proteomes" id="UP000553963">
    <property type="component" value="Unassembled WGS sequence"/>
</dbReference>
<name>A0A840ALK3_9HYPH</name>
<evidence type="ECO:0000313" key="1">
    <source>
        <dbReference type="EMBL" id="MBB3930482.1"/>
    </source>
</evidence>
<keyword evidence="2" id="KW-1185">Reference proteome</keyword>
<accession>A0A840ALK3</accession>
<evidence type="ECO:0008006" key="3">
    <source>
        <dbReference type="Google" id="ProtNLM"/>
    </source>
</evidence>
<comment type="caution">
    <text evidence="1">The sequence shown here is derived from an EMBL/GenBank/DDBJ whole genome shotgun (WGS) entry which is preliminary data.</text>
</comment>
<sequence length="130" mass="14177">MTRSSESMVILVAGPYRSGTNDDPARMRANLRQLEEAALPLFRAGHVPLIGEWLALPLMEVAGSKAVGDAIYEEIAYPVAHRLLPHCDAVLRLPGESKGADLDVSIATERGLKVYYRIEDVPPCRPAAQL</sequence>
<evidence type="ECO:0000313" key="2">
    <source>
        <dbReference type="Proteomes" id="UP000553963"/>
    </source>
</evidence>
<proteinExistence type="predicted"/>
<reference evidence="1 2" key="1">
    <citation type="submission" date="2020-08" db="EMBL/GenBank/DDBJ databases">
        <title>Genomic Encyclopedia of Type Strains, Phase IV (KMG-IV): sequencing the most valuable type-strain genomes for metagenomic binning, comparative biology and taxonomic classification.</title>
        <authorList>
            <person name="Goeker M."/>
        </authorList>
    </citation>
    <scope>NUCLEOTIDE SEQUENCE [LARGE SCALE GENOMIC DNA]</scope>
    <source>
        <strain evidence="1 2">DSM 25966</strain>
    </source>
</reference>
<dbReference type="EMBL" id="JACIDS010000002">
    <property type="protein sequence ID" value="MBB3930482.1"/>
    <property type="molecule type" value="Genomic_DNA"/>
</dbReference>
<dbReference type="Gene3D" id="3.40.50.10400">
    <property type="entry name" value="Hypothetical protein PA1492"/>
    <property type="match status" value="1"/>
</dbReference>
<dbReference type="AlphaFoldDB" id="A0A840ALK3"/>